<feature type="transmembrane region" description="Helical" evidence="1">
    <location>
        <begin position="59"/>
        <end position="76"/>
    </location>
</feature>
<keyword evidence="1" id="KW-1133">Transmembrane helix</keyword>
<feature type="transmembrane region" description="Helical" evidence="1">
    <location>
        <begin position="26"/>
        <end position="47"/>
    </location>
</feature>
<organism evidence="2">
    <name type="scientific">Salmonella enterica subsp. arizonae serovar 18:z4,z23:- str. CVM N26626</name>
    <dbReference type="NCBI Taxonomy" id="1395119"/>
    <lineage>
        <taxon>Bacteria</taxon>
        <taxon>Pseudomonadati</taxon>
        <taxon>Pseudomonadota</taxon>
        <taxon>Gammaproteobacteria</taxon>
        <taxon>Enterobacterales</taxon>
        <taxon>Enterobacteriaceae</taxon>
        <taxon>Salmonella</taxon>
    </lineage>
</organism>
<evidence type="ECO:0000313" key="2">
    <source>
        <dbReference type="EMBL" id="OLW05149.1"/>
    </source>
</evidence>
<protein>
    <submittedName>
        <fullName evidence="2">Uncharacterized protein</fullName>
    </submittedName>
</protein>
<name>A0A3S5YQT8_SALER</name>
<comment type="caution">
    <text evidence="2">The sequence shown here is derived from an EMBL/GenBank/DDBJ whole genome shotgun (WGS) entry which is preliminary data.</text>
</comment>
<proteinExistence type="predicted"/>
<keyword evidence="1" id="KW-0472">Membrane</keyword>
<keyword evidence="1" id="KW-0812">Transmembrane</keyword>
<evidence type="ECO:0000256" key="1">
    <source>
        <dbReference type="SAM" id="Phobius"/>
    </source>
</evidence>
<accession>A0A3S5YQT8</accession>
<reference evidence="2" key="1">
    <citation type="submission" date="2013-09" db="EMBL/GenBank/DDBJ databases">
        <title>Salmonella enterica subsp. IIIa serovar 18:z4:z23:-.</title>
        <authorList>
            <person name="Chen Y."/>
            <person name="Li C."/>
            <person name="Mcdermott P."/>
            <person name="Zhao S."/>
        </authorList>
    </citation>
    <scope>NUCLEOTIDE SEQUENCE [LARGE SCALE GENOMIC DNA]</scope>
    <source>
        <strain evidence="2">N26626</strain>
    </source>
</reference>
<gene>
    <name evidence="2" type="ORF">P298_05910</name>
</gene>
<sequence>MKGNNLTDVIPPNGRWYLVPRMGASIRIGAIALGSFRLGGLIFHLFMWETFQSSQATEVSTVLAALPLSFWMVSAFL</sequence>
<dbReference type="EMBL" id="AWRC01000002">
    <property type="protein sequence ID" value="OLW05149.1"/>
    <property type="molecule type" value="Genomic_DNA"/>
</dbReference>
<dbReference type="AlphaFoldDB" id="A0A3S5YQT8"/>
<dbReference type="Proteomes" id="UP000868500">
    <property type="component" value="Unassembled WGS sequence"/>
</dbReference>